<gene>
    <name evidence="2" type="ORF">PBT88_13785</name>
</gene>
<dbReference type="EMBL" id="CP115174">
    <property type="protein sequence ID" value="WBO21258.1"/>
    <property type="molecule type" value="Genomic_DNA"/>
</dbReference>
<reference evidence="2 3" key="1">
    <citation type="submission" date="2022-12" db="EMBL/GenBank/DDBJ databases">
        <title>Sphingomonas abieness sp. nov., an endophytic bacterium isolated from Abies koreana.</title>
        <authorList>
            <person name="Jiang L."/>
            <person name="Lee J."/>
        </authorList>
    </citation>
    <scope>NUCLEOTIDE SEQUENCE [LARGE SCALE GENOMIC DNA]</scope>
    <source>
        <strain evidence="3">PAMB 00755</strain>
    </source>
</reference>
<dbReference type="Proteomes" id="UP001210865">
    <property type="component" value="Chromosome"/>
</dbReference>
<organism evidence="2 3">
    <name type="scientific">Sphingomonas abietis</name>
    <dbReference type="NCBI Taxonomy" id="3012344"/>
    <lineage>
        <taxon>Bacteria</taxon>
        <taxon>Pseudomonadati</taxon>
        <taxon>Pseudomonadota</taxon>
        <taxon>Alphaproteobacteria</taxon>
        <taxon>Sphingomonadales</taxon>
        <taxon>Sphingomonadaceae</taxon>
        <taxon>Sphingomonas</taxon>
    </lineage>
</organism>
<keyword evidence="1" id="KW-0472">Membrane</keyword>
<keyword evidence="1" id="KW-1133">Transmembrane helix</keyword>
<evidence type="ECO:0000256" key="1">
    <source>
        <dbReference type="SAM" id="Phobius"/>
    </source>
</evidence>
<accession>A0ABY7NIW0</accession>
<keyword evidence="1" id="KW-0812">Transmembrane</keyword>
<dbReference type="Pfam" id="PF07332">
    <property type="entry name" value="Phage_holin_3_6"/>
    <property type="match status" value="1"/>
</dbReference>
<proteinExistence type="predicted"/>
<name>A0ABY7NIW0_9SPHN</name>
<protein>
    <submittedName>
        <fullName evidence="2">Phage holin family protein</fullName>
    </submittedName>
</protein>
<sequence>MLGLGGLISQVWEDGRALVHAEVRLLKSKAFAIIRRSRAAIILVLIAGCFALASVMALMLGLVLALAPLVGAALAGVILMAGGLVLAGLLVWIAIRLIAGPPPKPEVETPA</sequence>
<feature type="transmembrane region" description="Helical" evidence="1">
    <location>
        <begin position="39"/>
        <end position="67"/>
    </location>
</feature>
<dbReference type="InterPro" id="IPR009937">
    <property type="entry name" value="Phage_holin_3_6"/>
</dbReference>
<dbReference type="RefSeq" id="WP_270075907.1">
    <property type="nucleotide sequence ID" value="NZ_CP115174.1"/>
</dbReference>
<evidence type="ECO:0000313" key="3">
    <source>
        <dbReference type="Proteomes" id="UP001210865"/>
    </source>
</evidence>
<feature type="transmembrane region" description="Helical" evidence="1">
    <location>
        <begin position="73"/>
        <end position="95"/>
    </location>
</feature>
<evidence type="ECO:0000313" key="2">
    <source>
        <dbReference type="EMBL" id="WBO21258.1"/>
    </source>
</evidence>
<keyword evidence="3" id="KW-1185">Reference proteome</keyword>